<evidence type="ECO:0000313" key="1">
    <source>
        <dbReference type="EMBL" id="KAJ2787506.1"/>
    </source>
</evidence>
<protein>
    <submittedName>
        <fullName evidence="1">Uncharacterized protein</fullName>
    </submittedName>
</protein>
<gene>
    <name evidence="1" type="ORF">H4R21_007101</name>
</gene>
<organism evidence="1 2">
    <name type="scientific">Coemansia helicoidea</name>
    <dbReference type="NCBI Taxonomy" id="1286919"/>
    <lineage>
        <taxon>Eukaryota</taxon>
        <taxon>Fungi</taxon>
        <taxon>Fungi incertae sedis</taxon>
        <taxon>Zoopagomycota</taxon>
        <taxon>Kickxellomycotina</taxon>
        <taxon>Kickxellomycetes</taxon>
        <taxon>Kickxellales</taxon>
        <taxon>Kickxellaceae</taxon>
        <taxon>Coemansia</taxon>
    </lineage>
</organism>
<name>A0ACC1KD61_9FUNG</name>
<dbReference type="Proteomes" id="UP001140087">
    <property type="component" value="Unassembled WGS sequence"/>
</dbReference>
<keyword evidence="2" id="KW-1185">Reference proteome</keyword>
<comment type="caution">
    <text evidence="1">The sequence shown here is derived from an EMBL/GenBank/DDBJ whole genome shotgun (WGS) entry which is preliminary data.</text>
</comment>
<reference evidence="1" key="1">
    <citation type="submission" date="2022-07" db="EMBL/GenBank/DDBJ databases">
        <title>Phylogenomic reconstructions and comparative analyses of Kickxellomycotina fungi.</title>
        <authorList>
            <person name="Reynolds N.K."/>
            <person name="Stajich J.E."/>
            <person name="Barry K."/>
            <person name="Grigoriev I.V."/>
            <person name="Crous P."/>
            <person name="Smith M.E."/>
        </authorList>
    </citation>
    <scope>NUCLEOTIDE SEQUENCE</scope>
    <source>
        <strain evidence="1">BCRC 34780</strain>
    </source>
</reference>
<proteinExistence type="predicted"/>
<evidence type="ECO:0000313" key="2">
    <source>
        <dbReference type="Proteomes" id="UP001140087"/>
    </source>
</evidence>
<dbReference type="EMBL" id="JANBUN010004189">
    <property type="protein sequence ID" value="KAJ2787506.1"/>
    <property type="molecule type" value="Genomic_DNA"/>
</dbReference>
<accession>A0ACC1KD61</accession>
<sequence>MAQEHIQMRPAPARQPVQYYSAPGAYAPAQHPSPAGDDGRPTPVVLFDKDADDLRGGGCWNACLLCLSAWICCEVCF</sequence>